<dbReference type="PANTHER" id="PTHR43420:SF52">
    <property type="entry name" value="N-ACETYLTRANSFERASE YODP"/>
    <property type="match status" value="1"/>
</dbReference>
<dbReference type="InterPro" id="IPR050680">
    <property type="entry name" value="YpeA/RimI_acetyltransf"/>
</dbReference>
<reference evidence="4 5" key="1">
    <citation type="submission" date="2015-08" db="EMBL/GenBank/DDBJ databases">
        <title>Genomes of Paenibacillus riograndensis.</title>
        <authorList>
            <person name="Sant'Anna F.H."/>
            <person name="Souza R."/>
            <person name="Ambrosini A."/>
            <person name="Bach E."/>
            <person name="Fernandes G."/>
            <person name="Balsanelli E."/>
            <person name="Baura V.A."/>
            <person name="Pedrosa F.O."/>
            <person name="Souza E.M."/>
            <person name="Passaglia L."/>
        </authorList>
    </citation>
    <scope>NUCLEOTIDE SEQUENCE [LARGE SCALE GENOMIC DNA]</scope>
    <source>
        <strain evidence="4 5">CAS34</strain>
    </source>
</reference>
<accession>A0A132U6S4</accession>
<dbReference type="EMBL" id="LIRB01000112">
    <property type="protein sequence ID" value="KWX79319.1"/>
    <property type="molecule type" value="Genomic_DNA"/>
</dbReference>
<dbReference type="InterPro" id="IPR016181">
    <property type="entry name" value="Acyl_CoA_acyltransferase"/>
</dbReference>
<dbReference type="PRINTS" id="PR01754">
    <property type="entry name" value="SACTRNSFRASE"/>
</dbReference>
<keyword evidence="2" id="KW-0012">Acyltransferase</keyword>
<evidence type="ECO:0000256" key="1">
    <source>
        <dbReference type="ARBA" id="ARBA00022679"/>
    </source>
</evidence>
<dbReference type="OrthoDB" id="9800193at2"/>
<dbReference type="Gene3D" id="3.40.630.30">
    <property type="match status" value="1"/>
</dbReference>
<sequence length="185" mass="21306">MDILIRELRAGDEACGTNIDGSFIVDSALVLQLKGHEIGYTVEDRPPWIKSYDDEQLEEDTAVDYSNYIGNPHQIIYLALADDRAVGQIVVKRNWNNYAYVEYIKVDKQYRGYGVGKKLIGQAKRWVKDGGMKGFMLETQSNNVRACKFYESCGFVIGGFDSYVYRGLDKYRDETAIYWYLMLEE</sequence>
<evidence type="ECO:0000313" key="5">
    <source>
        <dbReference type="Proteomes" id="UP000070475"/>
    </source>
</evidence>
<evidence type="ECO:0000256" key="2">
    <source>
        <dbReference type="ARBA" id="ARBA00023315"/>
    </source>
</evidence>
<evidence type="ECO:0000259" key="3">
    <source>
        <dbReference type="PROSITE" id="PS51186"/>
    </source>
</evidence>
<dbReference type="InterPro" id="IPR008125">
    <property type="entry name" value="Streptothricin_AcTrfase"/>
</dbReference>
<evidence type="ECO:0000313" key="4">
    <source>
        <dbReference type="EMBL" id="KWX79319.1"/>
    </source>
</evidence>
<comment type="caution">
    <text evidence="4">The sequence shown here is derived from an EMBL/GenBank/DDBJ whole genome shotgun (WGS) entry which is preliminary data.</text>
</comment>
<feature type="domain" description="N-acetyltransferase" evidence="3">
    <location>
        <begin position="35"/>
        <end position="184"/>
    </location>
</feature>
<proteinExistence type="predicted"/>
<keyword evidence="5" id="KW-1185">Reference proteome</keyword>
<dbReference type="SUPFAM" id="SSF55729">
    <property type="entry name" value="Acyl-CoA N-acyltransferases (Nat)"/>
    <property type="match status" value="1"/>
</dbReference>
<keyword evidence="1 4" id="KW-0808">Transferase</keyword>
<name>A0A132U6S4_9BACL</name>
<dbReference type="InterPro" id="IPR000182">
    <property type="entry name" value="GNAT_dom"/>
</dbReference>
<dbReference type="PROSITE" id="PS51186">
    <property type="entry name" value="GNAT"/>
    <property type="match status" value="1"/>
</dbReference>
<organism evidence="4 5">
    <name type="scientific">Paenibacillus riograndensis</name>
    <dbReference type="NCBI Taxonomy" id="483937"/>
    <lineage>
        <taxon>Bacteria</taxon>
        <taxon>Bacillati</taxon>
        <taxon>Bacillota</taxon>
        <taxon>Bacilli</taxon>
        <taxon>Bacillales</taxon>
        <taxon>Paenibacillaceae</taxon>
        <taxon>Paenibacillus</taxon>
        <taxon>Paenibacillus sonchi group</taxon>
    </lineage>
</organism>
<dbReference type="PATRIC" id="fig|483937.3.peg.4030"/>
<dbReference type="PANTHER" id="PTHR43420">
    <property type="entry name" value="ACETYLTRANSFERASE"/>
    <property type="match status" value="1"/>
</dbReference>
<protein>
    <submittedName>
        <fullName evidence="4">Streptothricin acetyltransferase</fullName>
    </submittedName>
</protein>
<gene>
    <name evidence="4" type="ORF">AMQ84_07240</name>
</gene>
<dbReference type="GO" id="GO:0016747">
    <property type="term" value="F:acyltransferase activity, transferring groups other than amino-acyl groups"/>
    <property type="evidence" value="ECO:0007669"/>
    <property type="project" value="InterPro"/>
</dbReference>
<dbReference type="CDD" id="cd04301">
    <property type="entry name" value="NAT_SF"/>
    <property type="match status" value="1"/>
</dbReference>
<dbReference type="RefSeq" id="WP_060859882.1">
    <property type="nucleotide sequence ID" value="NZ_LIRB01000112.1"/>
</dbReference>
<dbReference type="AlphaFoldDB" id="A0A132U6S4"/>
<dbReference type="Pfam" id="PF00583">
    <property type="entry name" value="Acetyltransf_1"/>
    <property type="match status" value="1"/>
</dbReference>
<dbReference type="Proteomes" id="UP000070475">
    <property type="component" value="Unassembled WGS sequence"/>
</dbReference>